<dbReference type="Pfam" id="PF01420">
    <property type="entry name" value="Methylase_S"/>
    <property type="match status" value="2"/>
</dbReference>
<evidence type="ECO:0000313" key="7">
    <source>
        <dbReference type="EMBL" id="QQX24879.1"/>
    </source>
</evidence>
<dbReference type="InterPro" id="IPR000055">
    <property type="entry name" value="Restrct_endonuc_typeI_TRD"/>
</dbReference>
<dbReference type="KEGG" id="hspo:JGZ69_19440"/>
<dbReference type="REBASE" id="458371">
    <property type="entry name" value="S.Bsp10599ORF19445P"/>
</dbReference>
<dbReference type="PANTHER" id="PTHR43140:SF1">
    <property type="entry name" value="TYPE I RESTRICTION ENZYME ECOKI SPECIFICITY SUBUNIT"/>
    <property type="match status" value="1"/>
</dbReference>
<feature type="domain" description="Type I restriction modification DNA specificity" evidence="6">
    <location>
        <begin position="60"/>
        <end position="187"/>
    </location>
</feature>
<dbReference type="GO" id="GO:0009307">
    <property type="term" value="P:DNA restriction-modification system"/>
    <property type="evidence" value="ECO:0007669"/>
    <property type="project" value="UniProtKB-KW"/>
</dbReference>
<dbReference type="CDD" id="cd17262">
    <property type="entry name" value="RMtype1_S_Aco12261I-TRD2-CR2"/>
    <property type="match status" value="1"/>
</dbReference>
<dbReference type="CDD" id="cd17260">
    <property type="entry name" value="RMtype1_S_EcoEI-TRD1-CR1_like"/>
    <property type="match status" value="1"/>
</dbReference>
<keyword evidence="7" id="KW-0255">Endonuclease</keyword>
<dbReference type="Gene3D" id="3.90.220.20">
    <property type="entry name" value="DNA methylase specificity domains"/>
    <property type="match status" value="2"/>
</dbReference>
<proteinExistence type="inferred from homology"/>
<sequence length="448" mass="50930">MLNKIQSKKEELIKNGKLKSSKPLPKVTVEEEPFSLPKGWIWARFGDATINRDGERIPLSKKEREIKEKIYDYYGASGIIDKVDSFLFETPLLLIGEDGANLISRSTPIAFIATGKYWVNNHAHVVDSYDLTVLKYLSLYINAINLEPYLTGSAQPKLNQAKLNMIVVALPPYSIMKELIDKVDSLNSLCDQWELEVRSQQKHIETLRNKVLNDALQGLLVPQNNEEESANVLLKKIKAKKEQLIKAKVIKKSKSLPPIEENEIPHKLPSGWIWVRIGDIAQINPRNAIDDDLEVGFVPMTLIEDGYSGKHTSETRKWSEIKKGFTHFQENDIAIAKITPCFENKKSAIMKDLANGYGAGTTELHIVRPFHDYVLVDYLMCLFKSNTFIEKGVQTYTGTAGQQRISKDFIENYVIGLPPIEEQHRIVEKVNTVWETINEIENNIVKAK</sequence>
<gene>
    <name evidence="7" type="ORF">JGZ69_19440</name>
</gene>
<keyword evidence="7" id="KW-0378">Hydrolase</keyword>
<protein>
    <submittedName>
        <fullName evidence="7">Restriction endonuclease subunit S</fullName>
    </submittedName>
</protein>
<keyword evidence="2" id="KW-0680">Restriction system</keyword>
<name>A0AB37HA17_9BACI</name>
<evidence type="ECO:0000256" key="5">
    <source>
        <dbReference type="SAM" id="Coils"/>
    </source>
</evidence>
<feature type="coiled-coil region" evidence="5">
    <location>
        <begin position="176"/>
        <end position="210"/>
    </location>
</feature>
<feature type="domain" description="Type I restriction modification DNA specificity" evidence="6">
    <location>
        <begin position="269"/>
        <end position="444"/>
    </location>
</feature>
<evidence type="ECO:0000256" key="3">
    <source>
        <dbReference type="ARBA" id="ARBA00023125"/>
    </source>
</evidence>
<organism evidence="7 8">
    <name type="scientific">Heyndrickxia sporothermodurans</name>
    <dbReference type="NCBI Taxonomy" id="46224"/>
    <lineage>
        <taxon>Bacteria</taxon>
        <taxon>Bacillati</taxon>
        <taxon>Bacillota</taxon>
        <taxon>Bacilli</taxon>
        <taxon>Bacillales</taxon>
        <taxon>Bacillaceae</taxon>
        <taxon>Heyndrickxia</taxon>
    </lineage>
</organism>
<evidence type="ECO:0000256" key="4">
    <source>
        <dbReference type="ARBA" id="ARBA00038652"/>
    </source>
</evidence>
<dbReference type="Proteomes" id="UP000595512">
    <property type="component" value="Chromosome"/>
</dbReference>
<keyword evidence="7" id="KW-0540">Nuclease</keyword>
<dbReference type="SUPFAM" id="SSF116734">
    <property type="entry name" value="DNA methylase specificity domain"/>
    <property type="match status" value="2"/>
</dbReference>
<evidence type="ECO:0000259" key="6">
    <source>
        <dbReference type="Pfam" id="PF01420"/>
    </source>
</evidence>
<keyword evidence="3" id="KW-0238">DNA-binding</keyword>
<reference evidence="7 8" key="1">
    <citation type="submission" date="2020-12" db="EMBL/GenBank/DDBJ databases">
        <title>Taxonomic evaluation of the Bacillus sporothermodurans group of bacteria based on whole genome sequences.</title>
        <authorList>
            <person name="Fiedler G."/>
            <person name="Herbstmann A.-D."/>
            <person name="Doll E."/>
            <person name="Wenning M."/>
            <person name="Brinks E."/>
            <person name="Kabisch J."/>
            <person name="Breitenwieser F."/>
            <person name="Lappann M."/>
            <person name="Boehnlein C."/>
            <person name="Franz C."/>
        </authorList>
    </citation>
    <scope>NUCLEOTIDE SEQUENCE [LARGE SCALE GENOMIC DNA]</scope>
    <source>
        <strain evidence="7 8">DSM 10599</strain>
    </source>
</reference>
<dbReference type="AlphaFoldDB" id="A0AB37HA17"/>
<dbReference type="InterPro" id="IPR044946">
    <property type="entry name" value="Restrct_endonuc_typeI_TRD_sf"/>
</dbReference>
<dbReference type="PANTHER" id="PTHR43140">
    <property type="entry name" value="TYPE-1 RESTRICTION ENZYME ECOKI SPECIFICITY PROTEIN"/>
    <property type="match status" value="1"/>
</dbReference>
<evidence type="ECO:0000256" key="2">
    <source>
        <dbReference type="ARBA" id="ARBA00022747"/>
    </source>
</evidence>
<dbReference type="InterPro" id="IPR051212">
    <property type="entry name" value="Type-I_RE_S_subunit"/>
</dbReference>
<dbReference type="GO" id="GO:0004519">
    <property type="term" value="F:endonuclease activity"/>
    <property type="evidence" value="ECO:0007669"/>
    <property type="project" value="UniProtKB-KW"/>
</dbReference>
<dbReference type="EMBL" id="CP066701">
    <property type="protein sequence ID" value="QQX24879.1"/>
    <property type="molecule type" value="Genomic_DNA"/>
</dbReference>
<accession>A0AB37HA17</accession>
<keyword evidence="5" id="KW-0175">Coiled coil</keyword>
<comment type="similarity">
    <text evidence="1">Belongs to the type-I restriction system S methylase family.</text>
</comment>
<dbReference type="RefSeq" id="WP_202299714.1">
    <property type="nucleotide sequence ID" value="NZ_CP066701.1"/>
</dbReference>
<dbReference type="GO" id="GO:0003677">
    <property type="term" value="F:DNA binding"/>
    <property type="evidence" value="ECO:0007669"/>
    <property type="project" value="UniProtKB-KW"/>
</dbReference>
<evidence type="ECO:0000256" key="1">
    <source>
        <dbReference type="ARBA" id="ARBA00010923"/>
    </source>
</evidence>
<evidence type="ECO:0000313" key="8">
    <source>
        <dbReference type="Proteomes" id="UP000595512"/>
    </source>
</evidence>
<comment type="subunit">
    <text evidence="4">The methyltransferase is composed of M and S polypeptides.</text>
</comment>